<dbReference type="Gene3D" id="3.40.50.720">
    <property type="entry name" value="NAD(P)-binding Rossmann-like Domain"/>
    <property type="match status" value="1"/>
</dbReference>
<dbReference type="PANTHER" id="PTHR43157">
    <property type="entry name" value="PHOSPHATIDYLINOSITOL-GLYCAN BIOSYNTHESIS CLASS F PROTEIN-RELATED"/>
    <property type="match status" value="1"/>
</dbReference>
<evidence type="ECO:0000256" key="1">
    <source>
        <dbReference type="ARBA" id="ARBA00023002"/>
    </source>
</evidence>
<dbReference type="PANTHER" id="PTHR43157:SF31">
    <property type="entry name" value="PHOSPHATIDYLINOSITOL-GLYCAN BIOSYNTHESIS CLASS F PROTEIN"/>
    <property type="match status" value="1"/>
</dbReference>
<dbReference type="PRINTS" id="PR00081">
    <property type="entry name" value="GDHRDH"/>
</dbReference>
<evidence type="ECO:0000313" key="3">
    <source>
        <dbReference type="Proteomes" id="UP001596481"/>
    </source>
</evidence>
<dbReference type="AlphaFoldDB" id="A0ABD5ZAM4"/>
<dbReference type="CDD" id="cd05327">
    <property type="entry name" value="retinol-DH_like_SDR_c_like"/>
    <property type="match status" value="1"/>
</dbReference>
<dbReference type="GO" id="GO:0016491">
    <property type="term" value="F:oxidoreductase activity"/>
    <property type="evidence" value="ECO:0007669"/>
    <property type="project" value="UniProtKB-KW"/>
</dbReference>
<sequence>MTDWSVENVPDCSGKTVVVTGANSGLGFEATTMFAQKGAHVVMACRDLDRAEDAANEIRSEVSAASLTRSKLDLADLESVYAFADEFKSNHNELHVLCNNAGVMAVPRRETKQGFEMQLGVNHLGHFALTAELFDRIRDTPGETRIVNTSSGLHERGKMDFDDLQSERDYDKWEAYAQSKLANLLFTYELDRRLDAAGIDDVVSVGAHPGYAATNLQYRGPEATGSRVRLLMNKLANTVIAQSAEMGALPLLYAATEESVEGGDYIGPQGLFGMRGYPGKADSSARSKDEATAERLWDVSEDLTARRFRLA</sequence>
<keyword evidence="1" id="KW-0560">Oxidoreductase</keyword>
<protein>
    <submittedName>
        <fullName evidence="2">Oxidoreductase</fullName>
    </submittedName>
</protein>
<dbReference type="Pfam" id="PF00106">
    <property type="entry name" value="adh_short"/>
    <property type="match status" value="1"/>
</dbReference>
<proteinExistence type="predicted"/>
<accession>A0ABD5ZAM4</accession>
<dbReference type="SUPFAM" id="SSF51735">
    <property type="entry name" value="NAD(P)-binding Rossmann-fold domains"/>
    <property type="match status" value="1"/>
</dbReference>
<keyword evidence="3" id="KW-1185">Reference proteome</keyword>
<reference evidence="2 3" key="1">
    <citation type="journal article" date="2019" name="Int. J. Syst. Evol. Microbiol.">
        <title>The Global Catalogue of Microorganisms (GCM) 10K type strain sequencing project: providing services to taxonomists for standard genome sequencing and annotation.</title>
        <authorList>
            <consortium name="The Broad Institute Genomics Platform"/>
            <consortium name="The Broad Institute Genome Sequencing Center for Infectious Disease"/>
            <person name="Wu L."/>
            <person name="Ma J."/>
        </authorList>
    </citation>
    <scope>NUCLEOTIDE SEQUENCE [LARGE SCALE GENOMIC DNA]</scope>
    <source>
        <strain evidence="2 3">DSM 29988</strain>
    </source>
</reference>
<comment type="caution">
    <text evidence="2">The sequence shown here is derived from an EMBL/GenBank/DDBJ whole genome shotgun (WGS) entry which is preliminary data.</text>
</comment>
<dbReference type="Proteomes" id="UP001596481">
    <property type="component" value="Unassembled WGS sequence"/>
</dbReference>
<dbReference type="InterPro" id="IPR036291">
    <property type="entry name" value="NAD(P)-bd_dom_sf"/>
</dbReference>
<name>A0ABD5ZAM4_9EURY</name>
<dbReference type="EMBL" id="JBHTAA010000001">
    <property type="protein sequence ID" value="MFC7202233.1"/>
    <property type="molecule type" value="Genomic_DNA"/>
</dbReference>
<evidence type="ECO:0000313" key="2">
    <source>
        <dbReference type="EMBL" id="MFC7202233.1"/>
    </source>
</evidence>
<dbReference type="InterPro" id="IPR002347">
    <property type="entry name" value="SDR_fam"/>
</dbReference>
<gene>
    <name evidence="2" type="ORF">ACFQJC_01795</name>
</gene>
<dbReference type="NCBIfam" id="NF004846">
    <property type="entry name" value="PRK06197.1"/>
    <property type="match status" value="1"/>
</dbReference>
<organism evidence="2 3">
    <name type="scientific">Haloferax namakaokahaiae</name>
    <dbReference type="NCBI Taxonomy" id="1748331"/>
    <lineage>
        <taxon>Archaea</taxon>
        <taxon>Methanobacteriati</taxon>
        <taxon>Methanobacteriota</taxon>
        <taxon>Stenosarchaea group</taxon>
        <taxon>Halobacteria</taxon>
        <taxon>Halobacteriales</taxon>
        <taxon>Haloferacaceae</taxon>
        <taxon>Haloferax</taxon>
    </lineage>
</organism>
<dbReference type="RefSeq" id="WP_390221533.1">
    <property type="nucleotide sequence ID" value="NZ_JBHTAA010000001.1"/>
</dbReference>